<dbReference type="InterPro" id="IPR010310">
    <property type="entry name" value="T7SS_ESAT-6-like"/>
</dbReference>
<dbReference type="Gene3D" id="1.10.287.1060">
    <property type="entry name" value="ESAT-6-like"/>
    <property type="match status" value="1"/>
</dbReference>
<gene>
    <name evidence="2" type="ORF">V5R04_00875</name>
</gene>
<accession>A0AAU7DXS0</accession>
<proteinExistence type="inferred from homology"/>
<dbReference type="NCBIfam" id="TIGR03930">
    <property type="entry name" value="WXG100_ESAT6"/>
    <property type="match status" value="1"/>
</dbReference>
<reference evidence="2" key="1">
    <citation type="submission" date="2024-02" db="EMBL/GenBank/DDBJ databases">
        <title>Tomenella chthoni gen. nov. sp. nov., a member of the family Jonesiaceae isolated from bat guano.</title>
        <authorList>
            <person name="Miller S.L."/>
            <person name="King J."/>
            <person name="Sankaranarayanan K."/>
            <person name="Lawson P.A."/>
        </authorList>
    </citation>
    <scope>NUCLEOTIDE SEQUENCE</scope>
    <source>
        <strain evidence="2">BS-20</strain>
    </source>
</reference>
<dbReference type="EMBL" id="CP146203">
    <property type="protein sequence ID" value="XBH21812.1"/>
    <property type="molecule type" value="Genomic_DNA"/>
</dbReference>
<organism evidence="2">
    <name type="scientific">Jonesiaceae bacterium BS-20</name>
    <dbReference type="NCBI Taxonomy" id="3120821"/>
    <lineage>
        <taxon>Bacteria</taxon>
        <taxon>Bacillati</taxon>
        <taxon>Actinomycetota</taxon>
        <taxon>Actinomycetes</taxon>
        <taxon>Micrococcales</taxon>
        <taxon>Jonesiaceae</taxon>
    </lineage>
</organism>
<comment type="similarity">
    <text evidence="1">Belongs to the WXG100 family.</text>
</comment>
<protein>
    <recommendedName>
        <fullName evidence="1">ESAT-6-like protein</fullName>
    </recommendedName>
</protein>
<evidence type="ECO:0000256" key="1">
    <source>
        <dbReference type="RuleBase" id="RU362001"/>
    </source>
</evidence>
<name>A0AAU7DXS0_9MICO</name>
<sequence length="96" mass="10394">MTNFAVDVSQVQQASSTVSATAERIRSEVATMMAHLTGLQSTWHGGASLQFQEVSAQWQSTQAQVDAALLSIHQALDRTAHTYAEAENLVRGNFAM</sequence>
<dbReference type="Pfam" id="PF06013">
    <property type="entry name" value="WXG100"/>
    <property type="match status" value="1"/>
</dbReference>
<dbReference type="SUPFAM" id="SSF140453">
    <property type="entry name" value="EsxAB dimer-like"/>
    <property type="match status" value="1"/>
</dbReference>
<dbReference type="AlphaFoldDB" id="A0AAU7DXS0"/>
<evidence type="ECO:0000313" key="2">
    <source>
        <dbReference type="EMBL" id="XBH21812.1"/>
    </source>
</evidence>
<dbReference type="InterPro" id="IPR036689">
    <property type="entry name" value="ESAT-6-like_sf"/>
</dbReference>